<proteinExistence type="predicted"/>
<dbReference type="EMBL" id="CATNWA010021531">
    <property type="protein sequence ID" value="CAI9623043.1"/>
    <property type="molecule type" value="Genomic_DNA"/>
</dbReference>
<keyword evidence="2" id="KW-1185">Reference proteome</keyword>
<organism evidence="1 2">
    <name type="scientific">Staurois parvus</name>
    <dbReference type="NCBI Taxonomy" id="386267"/>
    <lineage>
        <taxon>Eukaryota</taxon>
        <taxon>Metazoa</taxon>
        <taxon>Chordata</taxon>
        <taxon>Craniata</taxon>
        <taxon>Vertebrata</taxon>
        <taxon>Euteleostomi</taxon>
        <taxon>Amphibia</taxon>
        <taxon>Batrachia</taxon>
        <taxon>Anura</taxon>
        <taxon>Neobatrachia</taxon>
        <taxon>Ranoidea</taxon>
        <taxon>Ranidae</taxon>
        <taxon>Staurois</taxon>
    </lineage>
</organism>
<sequence>MQSGMYHSPGNRQTQTHIHRIARQRTVIRHSREHISTTLQSSGGVLYTTACGALHCTL</sequence>
<dbReference type="Proteomes" id="UP001162483">
    <property type="component" value="Unassembled WGS sequence"/>
</dbReference>
<protein>
    <submittedName>
        <fullName evidence="1">Uncharacterized protein</fullName>
    </submittedName>
</protein>
<reference evidence="1" key="1">
    <citation type="submission" date="2023-05" db="EMBL/GenBank/DDBJ databases">
        <authorList>
            <person name="Stuckert A."/>
        </authorList>
    </citation>
    <scope>NUCLEOTIDE SEQUENCE</scope>
</reference>
<evidence type="ECO:0000313" key="1">
    <source>
        <dbReference type="EMBL" id="CAI9623043.1"/>
    </source>
</evidence>
<evidence type="ECO:0000313" key="2">
    <source>
        <dbReference type="Proteomes" id="UP001162483"/>
    </source>
</evidence>
<accession>A0ABN9HUD0</accession>
<name>A0ABN9HUD0_9NEOB</name>
<gene>
    <name evidence="1" type="ORF">SPARVUS_LOCUS16395949</name>
</gene>
<comment type="caution">
    <text evidence="1">The sequence shown here is derived from an EMBL/GenBank/DDBJ whole genome shotgun (WGS) entry which is preliminary data.</text>
</comment>